<dbReference type="EMBL" id="KB822703">
    <property type="protein sequence ID" value="ETI26506.1"/>
    <property type="molecule type" value="Genomic_DNA"/>
</dbReference>
<evidence type="ECO:0000313" key="1">
    <source>
        <dbReference type="EMBL" id="ETI26506.1"/>
    </source>
</evidence>
<dbReference type="VEuPathDB" id="FungiDB:G647_03283"/>
<evidence type="ECO:0000313" key="2">
    <source>
        <dbReference type="Proteomes" id="UP000030678"/>
    </source>
</evidence>
<protein>
    <submittedName>
        <fullName evidence="1">Uncharacterized protein</fullName>
    </submittedName>
</protein>
<dbReference type="HOGENOM" id="CLU_625563_0_0_1"/>
<accession>V9DIL8</accession>
<gene>
    <name evidence="1" type="ORF">G647_03283</name>
</gene>
<name>V9DIL8_9EURO</name>
<organism evidence="1 2">
    <name type="scientific">Cladophialophora carrionii CBS 160.54</name>
    <dbReference type="NCBI Taxonomy" id="1279043"/>
    <lineage>
        <taxon>Eukaryota</taxon>
        <taxon>Fungi</taxon>
        <taxon>Dikarya</taxon>
        <taxon>Ascomycota</taxon>
        <taxon>Pezizomycotina</taxon>
        <taxon>Eurotiomycetes</taxon>
        <taxon>Chaetothyriomycetidae</taxon>
        <taxon>Chaetothyriales</taxon>
        <taxon>Herpotrichiellaceae</taxon>
        <taxon>Cladophialophora</taxon>
    </lineage>
</organism>
<dbReference type="GeneID" id="19981776"/>
<dbReference type="RefSeq" id="XP_008725851.1">
    <property type="nucleotide sequence ID" value="XM_008727629.1"/>
</dbReference>
<dbReference type="AlphaFoldDB" id="V9DIL8"/>
<proteinExistence type="predicted"/>
<sequence length="438" mass="44322">MAIHYGRRSTRTATTTGTGATTTVAWISRAAIGVVIANHVPVEGVAVLLGVSEEAEEAEEVKLVMSEEDGKEVTLEVSVVPNGLEGGVNGPPVGAVVQFQSRQGYGAVSTHGVGCVLLGHNSDVGTPVGMGMGMGIPPGIPLAGDGVVVLLAAVDVEVESSGVALVLSAVASSVNNDEVASEGDGGVDSLVDEVVDDTKESDVVGLVAGGAELSVGIAFVTAETREELNQTVDDAEVSPGEKTLVVLLSTTMVIVSDPGCNEVGPVAPPVLFEGAVLVLDPPENVWFLLSGTVAITVNSSGAGVTAFPDSGEVSVSEGEVYPGAGEDVFVHNGPSVDLPVPQGGFVPLEVKFEPGMDQIVVVDLIVMTVIGKTLGASDAVVPSDEAVFEAADQVLSAEAMVALLRDEVDGDAAVLLSFEVVLANGGEVIRGFGLRLVP</sequence>
<reference evidence="1 2" key="1">
    <citation type="submission" date="2013-03" db="EMBL/GenBank/DDBJ databases">
        <title>The Genome Sequence of Cladophialophora carrionii CBS 160.54.</title>
        <authorList>
            <consortium name="The Broad Institute Genomics Platform"/>
            <person name="Cuomo C."/>
            <person name="de Hoog S."/>
            <person name="Gorbushina A."/>
            <person name="Walker B."/>
            <person name="Young S.K."/>
            <person name="Zeng Q."/>
            <person name="Gargeya S."/>
            <person name="Fitzgerald M."/>
            <person name="Haas B."/>
            <person name="Abouelleil A."/>
            <person name="Allen A.W."/>
            <person name="Alvarado L."/>
            <person name="Arachchi H.M."/>
            <person name="Berlin A.M."/>
            <person name="Chapman S.B."/>
            <person name="Gainer-Dewar J."/>
            <person name="Goldberg J."/>
            <person name="Griggs A."/>
            <person name="Gujja S."/>
            <person name="Hansen M."/>
            <person name="Howarth C."/>
            <person name="Imamovic A."/>
            <person name="Ireland A."/>
            <person name="Larimer J."/>
            <person name="McCowan C."/>
            <person name="Murphy C."/>
            <person name="Pearson M."/>
            <person name="Poon T.W."/>
            <person name="Priest M."/>
            <person name="Roberts A."/>
            <person name="Saif S."/>
            <person name="Shea T."/>
            <person name="Sisk P."/>
            <person name="Sykes S."/>
            <person name="Wortman J."/>
            <person name="Nusbaum C."/>
            <person name="Birren B."/>
        </authorList>
    </citation>
    <scope>NUCLEOTIDE SEQUENCE [LARGE SCALE GENOMIC DNA]</scope>
    <source>
        <strain evidence="1 2">CBS 160.54</strain>
    </source>
</reference>
<dbReference type="Proteomes" id="UP000030678">
    <property type="component" value="Unassembled WGS sequence"/>
</dbReference>